<keyword evidence="1" id="KW-0863">Zinc-finger</keyword>
<evidence type="ECO:0000259" key="2">
    <source>
        <dbReference type="PROSITE" id="PS50157"/>
    </source>
</evidence>
<feature type="non-terminal residue" evidence="3">
    <location>
        <position position="1"/>
    </location>
</feature>
<dbReference type="Proteomes" id="UP000682733">
    <property type="component" value="Unassembled WGS sequence"/>
</dbReference>
<evidence type="ECO:0000313" key="4">
    <source>
        <dbReference type="EMBL" id="CAF4411667.1"/>
    </source>
</evidence>
<keyword evidence="1" id="KW-0862">Zinc</keyword>
<proteinExistence type="predicted"/>
<dbReference type="AlphaFoldDB" id="A0A8S2G112"/>
<dbReference type="Proteomes" id="UP000677228">
    <property type="component" value="Unassembled WGS sequence"/>
</dbReference>
<sequence length="125" mass="13868">QLLAKGSISEVSSGRSIEYTDDGMLILKGSGTKETVERADKTSKPLVIINAATGKRSDRQYSPIYFCQEQQCTSTFECETDLALHMAAGFHSNAGENKKLSTYDQAKLQLYDRVQQQQLPQTTTQ</sequence>
<evidence type="ECO:0000313" key="3">
    <source>
        <dbReference type="EMBL" id="CAF1602446.1"/>
    </source>
</evidence>
<dbReference type="EMBL" id="CAJNOK010050973">
    <property type="protein sequence ID" value="CAF1602446.1"/>
    <property type="molecule type" value="Genomic_DNA"/>
</dbReference>
<keyword evidence="1" id="KW-0479">Metal-binding</keyword>
<dbReference type="InterPro" id="IPR013087">
    <property type="entry name" value="Znf_C2H2_type"/>
</dbReference>
<dbReference type="PROSITE" id="PS00028">
    <property type="entry name" value="ZINC_FINGER_C2H2_1"/>
    <property type="match status" value="1"/>
</dbReference>
<organism evidence="3 5">
    <name type="scientific">Didymodactylos carnosus</name>
    <dbReference type="NCBI Taxonomy" id="1234261"/>
    <lineage>
        <taxon>Eukaryota</taxon>
        <taxon>Metazoa</taxon>
        <taxon>Spiralia</taxon>
        <taxon>Gnathifera</taxon>
        <taxon>Rotifera</taxon>
        <taxon>Eurotatoria</taxon>
        <taxon>Bdelloidea</taxon>
        <taxon>Philodinida</taxon>
        <taxon>Philodinidae</taxon>
        <taxon>Didymodactylos</taxon>
    </lineage>
</organism>
<accession>A0A8S2G112</accession>
<evidence type="ECO:0000256" key="1">
    <source>
        <dbReference type="PROSITE-ProRule" id="PRU00042"/>
    </source>
</evidence>
<feature type="domain" description="C2H2-type" evidence="2">
    <location>
        <begin position="65"/>
        <end position="96"/>
    </location>
</feature>
<name>A0A8S2G112_9BILA</name>
<gene>
    <name evidence="3" type="ORF">OVA965_LOCUS42184</name>
    <name evidence="4" type="ORF">TMI583_LOCUS44014</name>
</gene>
<dbReference type="PROSITE" id="PS50157">
    <property type="entry name" value="ZINC_FINGER_C2H2_2"/>
    <property type="match status" value="1"/>
</dbReference>
<protein>
    <recommendedName>
        <fullName evidence="2">C2H2-type domain-containing protein</fullName>
    </recommendedName>
</protein>
<dbReference type="EMBL" id="CAJOBA010074821">
    <property type="protein sequence ID" value="CAF4411667.1"/>
    <property type="molecule type" value="Genomic_DNA"/>
</dbReference>
<comment type="caution">
    <text evidence="3">The sequence shown here is derived from an EMBL/GenBank/DDBJ whole genome shotgun (WGS) entry which is preliminary data.</text>
</comment>
<reference evidence="3" key="1">
    <citation type="submission" date="2021-02" db="EMBL/GenBank/DDBJ databases">
        <authorList>
            <person name="Nowell W R."/>
        </authorList>
    </citation>
    <scope>NUCLEOTIDE SEQUENCE</scope>
</reference>
<dbReference type="GO" id="GO:0008270">
    <property type="term" value="F:zinc ion binding"/>
    <property type="evidence" value="ECO:0007669"/>
    <property type="project" value="UniProtKB-KW"/>
</dbReference>
<evidence type="ECO:0000313" key="5">
    <source>
        <dbReference type="Proteomes" id="UP000677228"/>
    </source>
</evidence>